<dbReference type="EMBL" id="LR130759">
    <property type="protein sequence ID" value="VDM89862.1"/>
    <property type="molecule type" value="Genomic_DNA"/>
</dbReference>
<name>A0A3S4FSM8_9MYCO</name>
<organism evidence="1 2">
    <name type="scientific">Mycobacterium basiliense</name>
    <dbReference type="NCBI Taxonomy" id="2094119"/>
    <lineage>
        <taxon>Bacteria</taxon>
        <taxon>Bacillati</taxon>
        <taxon>Actinomycetota</taxon>
        <taxon>Actinomycetes</taxon>
        <taxon>Mycobacteriales</taxon>
        <taxon>Mycobacteriaceae</taxon>
        <taxon>Mycobacterium</taxon>
    </lineage>
</organism>
<evidence type="ECO:0000313" key="1">
    <source>
        <dbReference type="EMBL" id="VDM89862.1"/>
    </source>
</evidence>
<dbReference type="AlphaFoldDB" id="A0A3S4FSM8"/>
<proteinExistence type="predicted"/>
<dbReference type="KEGG" id="mbai:MB901379_03448"/>
<protein>
    <submittedName>
        <fullName evidence="1">Uncharacterized protein</fullName>
    </submittedName>
</protein>
<keyword evidence="2" id="KW-1185">Reference proteome</keyword>
<reference evidence="2" key="1">
    <citation type="submission" date="2018-02" db="EMBL/GenBank/DDBJ databases">
        <authorList>
            <person name="Seth-Smith MB H."/>
            <person name="Seth-Smith H."/>
        </authorList>
    </citation>
    <scope>NUCLEOTIDE SEQUENCE [LARGE SCALE GENOMIC DNA]</scope>
</reference>
<sequence>MKPDRAGPLCPSDFGVKRFTVPGVLVSMLQKLPHDQRDAELPLRFISAAPIDAPTPIVSSNSATTVASSRCMG</sequence>
<gene>
    <name evidence="1" type="ORF">MB901379_03448</name>
</gene>
<evidence type="ECO:0000313" key="2">
    <source>
        <dbReference type="Proteomes" id="UP000269998"/>
    </source>
</evidence>
<accession>A0A3S4FSM8</accession>
<dbReference type="Proteomes" id="UP000269998">
    <property type="component" value="Chromosome"/>
</dbReference>